<gene>
    <name evidence="8" type="ORF">GCM10010918_22070</name>
</gene>
<sequence>MKGILDYFTRYYNELLTAFLEHIYLTLVSLLIAIIIALPIGYWLSKHRRISIPVLSVLGIIYAIPSLGMFAMLIPLVGLGAKPAIIALVVYSQLILVRNVISGFQSIDPAIIEAGKGMGFGPWRLFVKIELPLALPVIIGGLRIASVSVIGITTIAAWINAGGLGTILFQGLYQNSVPKMVWGTLLVSLLALTANTMLLEIEKTMLRRARGEQRI</sequence>
<evidence type="ECO:0000313" key="8">
    <source>
        <dbReference type="EMBL" id="GGG67090.1"/>
    </source>
</evidence>
<keyword evidence="5 6" id="KW-0472">Membrane</keyword>
<dbReference type="GO" id="GO:0055085">
    <property type="term" value="P:transmembrane transport"/>
    <property type="evidence" value="ECO:0007669"/>
    <property type="project" value="InterPro"/>
</dbReference>
<comment type="subcellular location">
    <subcellularLocation>
        <location evidence="6">Cell membrane</location>
        <topology evidence="6">Multi-pass membrane protein</topology>
    </subcellularLocation>
    <subcellularLocation>
        <location evidence="1">Membrane</location>
        <topology evidence="1">Multi-pass membrane protein</topology>
    </subcellularLocation>
</comment>
<evidence type="ECO:0000256" key="3">
    <source>
        <dbReference type="ARBA" id="ARBA00022692"/>
    </source>
</evidence>
<dbReference type="PANTHER" id="PTHR30177">
    <property type="entry name" value="GLYCINE BETAINE/L-PROLINE TRANSPORT SYSTEM PERMEASE PROTEIN PROW"/>
    <property type="match status" value="1"/>
</dbReference>
<dbReference type="PANTHER" id="PTHR30177:SF4">
    <property type="entry name" value="OSMOPROTECTANT IMPORT PERMEASE PROTEIN OSMW"/>
    <property type="match status" value="1"/>
</dbReference>
<dbReference type="RefSeq" id="WP_229692093.1">
    <property type="nucleotide sequence ID" value="NZ_BMHY01000003.1"/>
</dbReference>
<dbReference type="PROSITE" id="PS50928">
    <property type="entry name" value="ABC_TM1"/>
    <property type="match status" value="1"/>
</dbReference>
<evidence type="ECO:0000256" key="5">
    <source>
        <dbReference type="ARBA" id="ARBA00023136"/>
    </source>
</evidence>
<name>A0A917LYG2_9BACL</name>
<dbReference type="SUPFAM" id="SSF161098">
    <property type="entry name" value="MetI-like"/>
    <property type="match status" value="1"/>
</dbReference>
<dbReference type="GO" id="GO:0031460">
    <property type="term" value="P:glycine betaine transport"/>
    <property type="evidence" value="ECO:0007669"/>
    <property type="project" value="TreeGrafter"/>
</dbReference>
<evidence type="ECO:0000256" key="1">
    <source>
        <dbReference type="ARBA" id="ARBA00004141"/>
    </source>
</evidence>
<evidence type="ECO:0000256" key="4">
    <source>
        <dbReference type="ARBA" id="ARBA00022989"/>
    </source>
</evidence>
<keyword evidence="3 6" id="KW-0812">Transmembrane</keyword>
<feature type="transmembrane region" description="Helical" evidence="6">
    <location>
        <begin position="133"/>
        <end position="160"/>
    </location>
</feature>
<evidence type="ECO:0000256" key="2">
    <source>
        <dbReference type="ARBA" id="ARBA00022448"/>
    </source>
</evidence>
<feature type="transmembrane region" description="Helical" evidence="6">
    <location>
        <begin position="23"/>
        <end position="44"/>
    </location>
</feature>
<accession>A0A917LYG2</accession>
<dbReference type="EMBL" id="BMHY01000003">
    <property type="protein sequence ID" value="GGG67090.1"/>
    <property type="molecule type" value="Genomic_DNA"/>
</dbReference>
<comment type="similarity">
    <text evidence="6">Belongs to the binding-protein-dependent transport system permease family.</text>
</comment>
<feature type="domain" description="ABC transmembrane type-1" evidence="7">
    <location>
        <begin position="19"/>
        <end position="198"/>
    </location>
</feature>
<dbReference type="InterPro" id="IPR000515">
    <property type="entry name" value="MetI-like"/>
</dbReference>
<evidence type="ECO:0000313" key="9">
    <source>
        <dbReference type="Proteomes" id="UP000600247"/>
    </source>
</evidence>
<feature type="transmembrane region" description="Helical" evidence="6">
    <location>
        <begin position="84"/>
        <end position="101"/>
    </location>
</feature>
<reference evidence="8 9" key="1">
    <citation type="journal article" date="2014" name="Int. J. Syst. Evol. Microbiol.">
        <title>Complete genome sequence of Corynebacterium casei LMG S-19264T (=DSM 44701T), isolated from a smear-ripened cheese.</title>
        <authorList>
            <consortium name="US DOE Joint Genome Institute (JGI-PGF)"/>
            <person name="Walter F."/>
            <person name="Albersmeier A."/>
            <person name="Kalinowski J."/>
            <person name="Ruckert C."/>
        </authorList>
    </citation>
    <scope>NUCLEOTIDE SEQUENCE [LARGE SCALE GENOMIC DNA]</scope>
    <source>
        <strain evidence="8 9">CGMCC 1.15286</strain>
    </source>
</reference>
<keyword evidence="2 6" id="KW-0813">Transport</keyword>
<organism evidence="8 9">
    <name type="scientific">Paenibacillus radicis</name>
    <name type="common">ex Gao et al. 2016</name>
    <dbReference type="NCBI Taxonomy" id="1737354"/>
    <lineage>
        <taxon>Bacteria</taxon>
        <taxon>Bacillati</taxon>
        <taxon>Bacillota</taxon>
        <taxon>Bacilli</taxon>
        <taxon>Bacillales</taxon>
        <taxon>Paenibacillaceae</taxon>
        <taxon>Paenibacillus</taxon>
    </lineage>
</organism>
<comment type="caution">
    <text evidence="8">The sequence shown here is derived from an EMBL/GenBank/DDBJ whole genome shotgun (WGS) entry which is preliminary data.</text>
</comment>
<dbReference type="Gene3D" id="1.10.3720.10">
    <property type="entry name" value="MetI-like"/>
    <property type="match status" value="1"/>
</dbReference>
<dbReference type="Pfam" id="PF00528">
    <property type="entry name" value="BPD_transp_1"/>
    <property type="match status" value="1"/>
</dbReference>
<dbReference type="GO" id="GO:0005886">
    <property type="term" value="C:plasma membrane"/>
    <property type="evidence" value="ECO:0007669"/>
    <property type="project" value="UniProtKB-SubCell"/>
</dbReference>
<dbReference type="Proteomes" id="UP000600247">
    <property type="component" value="Unassembled WGS sequence"/>
</dbReference>
<feature type="transmembrane region" description="Helical" evidence="6">
    <location>
        <begin position="180"/>
        <end position="201"/>
    </location>
</feature>
<protein>
    <recommendedName>
        <fullName evidence="7">ABC transmembrane type-1 domain-containing protein</fullName>
    </recommendedName>
</protein>
<feature type="transmembrane region" description="Helical" evidence="6">
    <location>
        <begin position="56"/>
        <end position="78"/>
    </location>
</feature>
<dbReference type="InterPro" id="IPR035906">
    <property type="entry name" value="MetI-like_sf"/>
</dbReference>
<keyword evidence="4 6" id="KW-1133">Transmembrane helix</keyword>
<keyword evidence="9" id="KW-1185">Reference proteome</keyword>
<proteinExistence type="inferred from homology"/>
<dbReference type="AlphaFoldDB" id="A0A917LYG2"/>
<evidence type="ECO:0000256" key="6">
    <source>
        <dbReference type="RuleBase" id="RU363032"/>
    </source>
</evidence>
<dbReference type="CDD" id="cd06261">
    <property type="entry name" value="TM_PBP2"/>
    <property type="match status" value="1"/>
</dbReference>
<evidence type="ECO:0000259" key="7">
    <source>
        <dbReference type="PROSITE" id="PS50928"/>
    </source>
</evidence>
<dbReference type="InterPro" id="IPR051204">
    <property type="entry name" value="ABC_transp_perm/SBD"/>
</dbReference>